<evidence type="ECO:0000256" key="4">
    <source>
        <dbReference type="ARBA" id="ARBA00022729"/>
    </source>
</evidence>
<keyword evidence="4" id="KW-0732">Signal</keyword>
<evidence type="ECO:0000256" key="10">
    <source>
        <dbReference type="ARBA" id="ARBA00043858"/>
    </source>
</evidence>
<evidence type="ECO:0000259" key="13">
    <source>
        <dbReference type="PROSITE" id="PS50234"/>
    </source>
</evidence>
<dbReference type="Pfam" id="PF01391">
    <property type="entry name" value="Collagen"/>
    <property type="match status" value="2"/>
</dbReference>
<evidence type="ECO:0000256" key="3">
    <source>
        <dbReference type="ARBA" id="ARBA00022530"/>
    </source>
</evidence>
<evidence type="ECO:0000313" key="14">
    <source>
        <dbReference type="EMBL" id="OPJ82089.1"/>
    </source>
</evidence>
<keyword evidence="15" id="KW-1185">Reference proteome</keyword>
<organism evidence="14 15">
    <name type="scientific">Patagioenas fasciata monilis</name>
    <dbReference type="NCBI Taxonomy" id="372326"/>
    <lineage>
        <taxon>Eukaryota</taxon>
        <taxon>Metazoa</taxon>
        <taxon>Chordata</taxon>
        <taxon>Craniata</taxon>
        <taxon>Vertebrata</taxon>
        <taxon>Euteleostomi</taxon>
        <taxon>Archelosauria</taxon>
        <taxon>Archosauria</taxon>
        <taxon>Dinosauria</taxon>
        <taxon>Saurischia</taxon>
        <taxon>Theropoda</taxon>
        <taxon>Coelurosauria</taxon>
        <taxon>Aves</taxon>
        <taxon>Neognathae</taxon>
        <taxon>Neoaves</taxon>
        <taxon>Columbimorphae</taxon>
        <taxon>Columbiformes</taxon>
        <taxon>Columbidae</taxon>
        <taxon>Patagioenas</taxon>
    </lineage>
</organism>
<dbReference type="EMBL" id="LSYS01003958">
    <property type="protein sequence ID" value="OPJ82089.1"/>
    <property type="molecule type" value="Genomic_DNA"/>
</dbReference>
<keyword evidence="8" id="KW-0325">Glycoprotein</keyword>
<sequence>MNREQIFLGPKRCLWVLLNRKFGYVSDRHEVNVIASWQSVMHVQDFNGTGSYQCDISPHKPFRDSDGLKCFIQTPFPLSERMLRGLCLEIKMLLALFFIFFEVYISVSQNTVPTDIVLLVDSSDTMEPSSLPYVKKFLIRMIDSLPIGPNKYRLALAQYSDELYTEFMLDTYRRKGPMVNHIRNYFTLKGGGSVQTGDALNEAYETFFQKSADEKEKQNIIVILTSAPSEDDVQETARSLQSLGVKIIAIGTKEASYNELFEMATPPFYYKNPVIEELPKFSEYIPQIINDIIQENISDLMEISTLDFSDIAVQEDTTDIVLLIPGQQDTENYAFPYIKDFISKLIYNLPLESNQYRIALVQYNDDVHEEFELDTYISKEQMSMHVQEMQTLQGGPLNTGNALHYVYERYFQEPVNGGDRNQVLVVLSSSPSEDDVEEPVKMLQDNGVKVIALGIYEAAIQQLNLMATQSFSYFFPNEWDLPMFSTNVSNIIAEFQMESIKEAEVCDGDLVADVVFTVDHGTSKSNFEELKKFLQNLTSSFDVKESCIRIGLVMYTEGQEVVSRLNTNTSKAEILQIIQDLSAGSGKANTGAAINATRLKLFTESAGSRKKQGVEQIAVLVTHRHSQDNVSDVATHLRRSGVTVFAIGVEDASDPQLDQIASYPQEQYVTSLKEFSDLQRQNTVFQKKLLNQIQNKLYVQSERNMILKTGCQDTEAADIYFLVDGSSSLDYLDFMDMKNFLKEMIKLFDIGMNKVRLGVVQFSHFNELEFELDKYTSASDLIKGIENIRQIYGNTSTGGALAYMKPLFEKARRQRGVTVPCHLIVLTDGESHDSVKEPAMKLREDQINIYAVGVREANVTQLYEIAGVKKRVYFVHDFDLLDDIKNEVTREICTTEVCKEMKGDIMFLVDSSGSIGDENFLKMKNFMRELVNRTDVGADRVQIGVVQFSHEPKEEFKLNTYITKRDIFSAIDRISPLQSTTLTGEALKFMLKYFQASSGSRHVVKKVLILITDGESQDDVKGPATMLRDKGIIIYSVGVFNANKTQLEEISGKRDMVFYVENFDILNQIISNLIFDICSRTPDDKCRRVECLDIVFVMDSSGSISSSQYQAMKDFMIALVKQSNVSPDGVQFGALKYSDKPVVLFYLNKYVTKLEITEAIQKDDPIGQTTYTAEALVHSEMFFTEERGSRKNKGVPQVLIVITDGESHDKDKLDTVSQRLRNKGITIYAVGVEGAKRNELLTMAGSEDKCFYVDTFEGLENLTANITNDICDISEPACPAKADVFFLVDGSKNIDEENFRIMMDFVRSVINPAVNVQHTKIGLALYGRVYKEEFQLGIFSNRSELELKIKSIKPIKGYQSDITNALEKVKVNFQPEKGSRIHENIQQILLVISTGRTTSRAARAAEDLRKKGVDIYAIGVGNVDQSQLTQITGSSSRKYAVDDFSNLKTIKKRLVDVICEDNNRKAACFVDITVGFDISSQREGHHLFYGQTELERRFPDILQALLSLRDVSCNVGSKAQSSVAVHVKNTVTPISAKFYIDKESVLRNLSDAVIKRPSQLTVDFLQSLWETFQNKDKTQQKVLLVFSDGVDDDLEALEQKSEELKKKGLDGLITVVLEGASNFQNLQSIEFGKGFDYRTRLDIGMTDIASRLSKFLNNIAERTCCCLSCKCTGDEGEIGDRGKRGIKGPNGVKGNPGYPGDEGEPGPRGPPGLRGKQGNVGCPGKRGLKGFRGFVGKKGDNGEDGVDGIRGEEGLPGVRGKKGEKGDTGYLGSPGPRGPSGDRGQKGFRGDPGSPGLNSGIAGAKGFAGEMGQEGERGEKGSRGSSGGIGNPGIPGQRGQRGSEGNRGQPGQNGMEGKQGYKGPQGQKGINGQKGQKGRSGPKGPPNEPGAVGLAGAPGAPGKTGIKGQPGEPGPKGERGPYGLRGRRGEDGAFGYGPPGEKGVKGNKGFPGDLGQKGEAGDKGITGENGLKGYRGRMGVPGPAGLKGSPGDGGFPGRRGSKGPNGQALFSPCELIDYVRKHSSCWDGKLKCPLYPTELVFALDSSRTLTPETFELMREIMIAIVSDARIRDSNCPVGARVAVVSYNSVTHHVIRFSEFHNKNKLLNALKNISYQTSSSERDTGGAMRFIVKNVFKRTLQGPNVRKIAVVFSLGPATDASSVKQAVLEMRAVEVVPVVIAFENTPHISQAFLMDDSGLFQVLNVHGRQYNEVLRRFQLCTLCYDKCKPDAFCERPRPRSVRAYVDAAFILDSSQKLSGAEFEQVKDFMGRAVTAFNISSDPETSVVGDRIAVVSHALPDFKAGTGKSPVKKEFDFVTYRSQDRMRRYIKESLQQLNGEAAVSYAIQWTIGNIFSGAPNPRPLKFIIIISAGKTSQWDKKMLKNISLQAKCQGYALLVISLGKSYDRNELEELASTPLEQHLIQLGRIHKPELDYVMRFLKPFIRFLRSENNYPPEELKGNCSGLHFQSQRRLSSHS</sequence>
<dbReference type="PRINTS" id="PR00453">
    <property type="entry name" value="VWFADOMAIN"/>
</dbReference>
<feature type="compositionally biased region" description="Gly residues" evidence="12">
    <location>
        <begin position="1824"/>
        <end position="1833"/>
    </location>
</feature>
<dbReference type="FunFam" id="3.40.50.410:FF:000021">
    <property type="entry name" value="Collagen, type VI, alpha 3"/>
    <property type="match status" value="1"/>
</dbReference>
<evidence type="ECO:0000256" key="7">
    <source>
        <dbReference type="ARBA" id="ARBA00023119"/>
    </source>
</evidence>
<dbReference type="GO" id="GO:0005589">
    <property type="term" value="C:collagen type VI trimer"/>
    <property type="evidence" value="ECO:0007669"/>
    <property type="project" value="UniProtKB-ARBA"/>
</dbReference>
<evidence type="ECO:0000256" key="11">
    <source>
        <dbReference type="ARBA" id="ARBA00044000"/>
    </source>
</evidence>
<keyword evidence="2" id="KW-0964">Secreted</keyword>
<dbReference type="PANTHER" id="PTHR24020:SF90">
    <property type="entry name" value="COLLAGEN ALPHA-1(XXI) CHAIN"/>
    <property type="match status" value="1"/>
</dbReference>
<feature type="compositionally biased region" description="Low complexity" evidence="12">
    <location>
        <begin position="1889"/>
        <end position="1910"/>
    </location>
</feature>
<dbReference type="Pfam" id="PF00092">
    <property type="entry name" value="VWA"/>
    <property type="match status" value="9"/>
</dbReference>
<keyword evidence="7 14" id="KW-0176">Collagen</keyword>
<dbReference type="PANTHER" id="PTHR24020">
    <property type="entry name" value="COLLAGEN ALPHA"/>
    <property type="match status" value="1"/>
</dbReference>
<dbReference type="FunFam" id="3.40.50.410:FF:000003">
    <property type="entry name" value="Collagen type VI alpha 3 chain"/>
    <property type="match status" value="4"/>
</dbReference>
<dbReference type="PROSITE" id="PS50234">
    <property type="entry name" value="VWFA"/>
    <property type="match status" value="9"/>
</dbReference>
<evidence type="ECO:0000256" key="5">
    <source>
        <dbReference type="ARBA" id="ARBA00022737"/>
    </source>
</evidence>
<keyword evidence="6" id="KW-0130">Cell adhesion</keyword>
<dbReference type="FunFam" id="3.40.50.410:FF:000004">
    <property type="entry name" value="collagen alpha-6(VI) chain"/>
    <property type="match status" value="2"/>
</dbReference>
<keyword evidence="3" id="KW-0272">Extracellular matrix</keyword>
<comment type="function">
    <text evidence="10">Collagen VI acts as a cell-binding protein.</text>
</comment>
<evidence type="ECO:0000256" key="12">
    <source>
        <dbReference type="SAM" id="MobiDB-lite"/>
    </source>
</evidence>
<evidence type="ECO:0000256" key="1">
    <source>
        <dbReference type="ARBA" id="ARBA00004498"/>
    </source>
</evidence>
<evidence type="ECO:0000256" key="6">
    <source>
        <dbReference type="ARBA" id="ARBA00022889"/>
    </source>
</evidence>
<feature type="domain" description="VWFA" evidence="13">
    <location>
        <begin position="1093"/>
        <end position="1266"/>
    </location>
</feature>
<feature type="compositionally biased region" description="Low complexity" evidence="12">
    <location>
        <begin position="1861"/>
        <end position="1874"/>
    </location>
</feature>
<feature type="domain" description="VWFA" evidence="13">
    <location>
        <begin position="904"/>
        <end position="1073"/>
    </location>
</feature>
<evidence type="ECO:0000313" key="15">
    <source>
        <dbReference type="Proteomes" id="UP000190648"/>
    </source>
</evidence>
<dbReference type="SUPFAM" id="SSF53300">
    <property type="entry name" value="vWA-like"/>
    <property type="match status" value="10"/>
</dbReference>
<feature type="compositionally biased region" description="Gly residues" evidence="12">
    <location>
        <begin position="1988"/>
        <end position="1997"/>
    </location>
</feature>
<dbReference type="CDD" id="cd01472">
    <property type="entry name" value="vWA_collagen"/>
    <property type="match status" value="2"/>
</dbReference>
<evidence type="ECO:0000256" key="2">
    <source>
        <dbReference type="ARBA" id="ARBA00022525"/>
    </source>
</evidence>
<keyword evidence="5" id="KW-0677">Repeat</keyword>
<feature type="domain" description="VWFA" evidence="13">
    <location>
        <begin position="718"/>
        <end position="888"/>
    </location>
</feature>
<dbReference type="STRING" id="372326.A0A1V4KCA3"/>
<comment type="similarity">
    <text evidence="11">Belongs to the type VI collagen family.</text>
</comment>
<feature type="domain" description="VWFA" evidence="13">
    <location>
        <begin position="319"/>
        <end position="495"/>
    </location>
</feature>
<feature type="domain" description="VWFA" evidence="13">
    <location>
        <begin position="1283"/>
        <end position="1454"/>
    </location>
</feature>
<dbReference type="InterPro" id="IPR050525">
    <property type="entry name" value="ECM_Assembly_Org"/>
</dbReference>
<keyword evidence="9" id="KW-0379">Hydroxylation</keyword>
<comment type="caution">
    <text evidence="14">The sequence shown here is derived from an EMBL/GenBank/DDBJ whole genome shotgun (WGS) entry which is preliminary data.</text>
</comment>
<dbReference type="CDD" id="cd01450">
    <property type="entry name" value="vWFA_subfamily_ECM"/>
    <property type="match status" value="4"/>
</dbReference>
<name>A0A1V4KCA3_PATFA</name>
<dbReference type="OrthoDB" id="6132182at2759"/>
<dbReference type="InterPro" id="IPR002035">
    <property type="entry name" value="VWF_A"/>
</dbReference>
<dbReference type="Proteomes" id="UP000190648">
    <property type="component" value="Unassembled WGS sequence"/>
</dbReference>
<feature type="domain" description="VWFA" evidence="13">
    <location>
        <begin position="115"/>
        <end position="285"/>
    </location>
</feature>
<feature type="domain" description="VWFA" evidence="13">
    <location>
        <begin position="2245"/>
        <end position="2439"/>
    </location>
</feature>
<evidence type="ECO:0000256" key="8">
    <source>
        <dbReference type="ARBA" id="ARBA00023180"/>
    </source>
</evidence>
<protein>
    <submittedName>
        <fullName evidence="14">Collagen alpha-6(VI) chain isoform B</fullName>
    </submittedName>
</protein>
<feature type="domain" description="VWFA" evidence="13">
    <location>
        <begin position="513"/>
        <end position="693"/>
    </location>
</feature>
<dbReference type="GO" id="GO:0007155">
    <property type="term" value="P:cell adhesion"/>
    <property type="evidence" value="ECO:0007669"/>
    <property type="project" value="UniProtKB-KW"/>
</dbReference>
<proteinExistence type="inferred from homology"/>
<feature type="domain" description="VWFA" evidence="13">
    <location>
        <begin position="2038"/>
        <end position="2181"/>
    </location>
</feature>
<dbReference type="SMART" id="SM00327">
    <property type="entry name" value="VWA"/>
    <property type="match status" value="10"/>
</dbReference>
<reference evidence="14 15" key="1">
    <citation type="submission" date="2016-02" db="EMBL/GenBank/DDBJ databases">
        <title>Band-tailed pigeon sequencing and assembly.</title>
        <authorList>
            <person name="Soares A.E."/>
            <person name="Novak B.J."/>
            <person name="Rice E.S."/>
            <person name="O'Connell B."/>
            <person name="Chang D."/>
            <person name="Weber S."/>
            <person name="Shapiro B."/>
        </authorList>
    </citation>
    <scope>NUCLEOTIDE SEQUENCE [LARGE SCALE GENOMIC DNA]</scope>
    <source>
        <strain evidence="14">BTP2013</strain>
        <tissue evidence="14">Blood</tissue>
    </source>
</reference>
<comment type="subcellular location">
    <subcellularLocation>
        <location evidence="1">Secreted</location>
        <location evidence="1">Extracellular space</location>
        <location evidence="1">Extracellular matrix</location>
    </subcellularLocation>
</comment>
<dbReference type="FunFam" id="3.40.50.410:FF:000044">
    <property type="entry name" value="Collagen type VI alpha 6 chain"/>
    <property type="match status" value="1"/>
</dbReference>
<gene>
    <name evidence="14" type="primary">COL6A6</name>
    <name evidence="14" type="ORF">AV530_014583</name>
</gene>
<dbReference type="InterPro" id="IPR036465">
    <property type="entry name" value="vWFA_dom_sf"/>
</dbReference>
<feature type="compositionally biased region" description="Basic and acidic residues" evidence="12">
    <location>
        <begin position="1737"/>
        <end position="1753"/>
    </location>
</feature>
<feature type="region of interest" description="Disordered" evidence="12">
    <location>
        <begin position="1678"/>
        <end position="2006"/>
    </location>
</feature>
<accession>A0A1V4KCA3</accession>
<evidence type="ECO:0000256" key="9">
    <source>
        <dbReference type="ARBA" id="ARBA00023278"/>
    </source>
</evidence>
<dbReference type="Gene3D" id="3.40.50.410">
    <property type="entry name" value="von Willebrand factor, type A domain"/>
    <property type="match status" value="9"/>
</dbReference>
<dbReference type="InterPro" id="IPR008160">
    <property type="entry name" value="Collagen"/>
</dbReference>